<proteinExistence type="predicted"/>
<dbReference type="SUPFAM" id="SSF51120">
    <property type="entry name" value="beta-Roll"/>
    <property type="match status" value="1"/>
</dbReference>
<dbReference type="InterPro" id="IPR018511">
    <property type="entry name" value="Hemolysin-typ_Ca-bd_CS"/>
</dbReference>
<dbReference type="InterPro" id="IPR001343">
    <property type="entry name" value="Hemolysn_Ca-bd"/>
</dbReference>
<dbReference type="Proteomes" id="UP000027644">
    <property type="component" value="Unassembled WGS sequence"/>
</dbReference>
<evidence type="ECO:0000313" key="1">
    <source>
        <dbReference type="EMBL" id="KEQ01811.1"/>
    </source>
</evidence>
<comment type="caution">
    <text evidence="1">The sequence shown here is derived from an EMBL/GenBank/DDBJ whole genome shotgun (WGS) entry which is preliminary data.</text>
</comment>
<gene>
    <name evidence="1" type="ORF">SASC598J21_004140</name>
</gene>
<evidence type="ECO:0008006" key="3">
    <source>
        <dbReference type="Google" id="ProtNLM"/>
    </source>
</evidence>
<dbReference type="GO" id="GO:0005509">
    <property type="term" value="F:calcium ion binding"/>
    <property type="evidence" value="ECO:0007669"/>
    <property type="project" value="InterPro"/>
</dbReference>
<dbReference type="Pfam" id="PF00353">
    <property type="entry name" value="HemolysinCabind"/>
    <property type="match status" value="1"/>
</dbReference>
<organism evidence="1 2">
    <name type="scientific">Snodgrassella alvi SCGC AB-598-J21</name>
    <dbReference type="NCBI Taxonomy" id="1385367"/>
    <lineage>
        <taxon>Bacteria</taxon>
        <taxon>Pseudomonadati</taxon>
        <taxon>Pseudomonadota</taxon>
        <taxon>Betaproteobacteria</taxon>
        <taxon>Neisseriales</taxon>
        <taxon>Neisseriaceae</taxon>
        <taxon>Snodgrassella</taxon>
    </lineage>
</organism>
<evidence type="ECO:0000313" key="2">
    <source>
        <dbReference type="Proteomes" id="UP000027644"/>
    </source>
</evidence>
<dbReference type="EMBL" id="AVQL01000303">
    <property type="protein sequence ID" value="KEQ01811.1"/>
    <property type="molecule type" value="Genomic_DNA"/>
</dbReference>
<dbReference type="PROSITE" id="PS00330">
    <property type="entry name" value="HEMOLYSIN_CALCIUM"/>
    <property type="match status" value="1"/>
</dbReference>
<name>A0A074V9G3_9NEIS</name>
<dbReference type="Gene3D" id="2.150.10.10">
    <property type="entry name" value="Serralysin-like metalloprotease, C-terminal"/>
    <property type="match status" value="1"/>
</dbReference>
<dbReference type="InterPro" id="IPR011049">
    <property type="entry name" value="Serralysin-like_metalloprot_C"/>
</dbReference>
<dbReference type="PRINTS" id="PR00313">
    <property type="entry name" value="CABNDNGRPT"/>
</dbReference>
<sequence>MVVMVMIFYVEIFENVHFMEDIDGDDILDGGSGNDYLYGNRGNDTLIGGEGNDYMEGGDWEKDYYIFTINHGQDIINDLGFDSIID</sequence>
<reference evidence="1 2" key="1">
    <citation type="journal article" date="2014" name="PLoS Genet.">
        <title>Hidden diversity in honey bee gut symbionts detected by single-cell genomics.</title>
        <authorList>
            <person name="Engel P."/>
            <person name="Stepanauskas R."/>
            <person name="Moran N."/>
        </authorList>
    </citation>
    <scope>NUCLEOTIDE SEQUENCE [LARGE SCALE GENOMIC DNA]</scope>
    <source>
        <strain evidence="1 2">SCGC AB-598-J21</strain>
    </source>
</reference>
<accession>A0A074V9G3</accession>
<protein>
    <recommendedName>
        <fullName evidence="3">Hemolysin-type calcium-binding repeat (2 copies)</fullName>
    </recommendedName>
</protein>
<dbReference type="AlphaFoldDB" id="A0A074V9G3"/>